<dbReference type="OrthoDB" id="341609at2157"/>
<keyword evidence="4" id="KW-0720">Serine protease</keyword>
<dbReference type="EMBL" id="FNKQ01000001">
    <property type="protein sequence ID" value="SDQ12775.1"/>
    <property type="molecule type" value="Genomic_DNA"/>
</dbReference>
<evidence type="ECO:0000256" key="5">
    <source>
        <dbReference type="PROSITE-ProRule" id="PRU01240"/>
    </source>
</evidence>
<evidence type="ECO:0000256" key="6">
    <source>
        <dbReference type="SAM" id="MobiDB-lite"/>
    </source>
</evidence>
<dbReference type="SUPFAM" id="SSF52743">
    <property type="entry name" value="Subtilisin-like"/>
    <property type="match status" value="1"/>
</dbReference>
<dbReference type="PRINTS" id="PR00723">
    <property type="entry name" value="SUBTILISIN"/>
</dbReference>
<dbReference type="InterPro" id="IPR050131">
    <property type="entry name" value="Peptidase_S8_subtilisin-like"/>
</dbReference>
<keyword evidence="3" id="KW-0378">Hydrolase</keyword>
<dbReference type="GO" id="GO:0004252">
    <property type="term" value="F:serine-type endopeptidase activity"/>
    <property type="evidence" value="ECO:0007669"/>
    <property type="project" value="InterPro"/>
</dbReference>
<evidence type="ECO:0000313" key="10">
    <source>
        <dbReference type="Proteomes" id="UP000199289"/>
    </source>
</evidence>
<keyword evidence="11" id="KW-1185">Reference proteome</keyword>
<feature type="compositionally biased region" description="Basic and acidic residues" evidence="6">
    <location>
        <begin position="445"/>
        <end position="456"/>
    </location>
</feature>
<feature type="region of interest" description="Disordered" evidence="6">
    <location>
        <begin position="28"/>
        <end position="57"/>
    </location>
</feature>
<evidence type="ECO:0000256" key="2">
    <source>
        <dbReference type="ARBA" id="ARBA00022670"/>
    </source>
</evidence>
<reference evidence="8 11" key="3">
    <citation type="submission" date="2018-07" db="EMBL/GenBank/DDBJ databases">
        <title>Genome sequence of extremly halophilic archaeon Halopelagius longus strain BC12-B1.</title>
        <authorList>
            <person name="Zhang X."/>
        </authorList>
    </citation>
    <scope>NUCLEOTIDE SEQUENCE [LARGE SCALE GENOMIC DNA]</scope>
    <source>
        <strain evidence="8 11">BC12-B1</strain>
    </source>
</reference>
<reference evidence="10" key="2">
    <citation type="submission" date="2016-10" db="EMBL/GenBank/DDBJ databases">
        <authorList>
            <person name="Varghese N."/>
            <person name="Submissions S."/>
        </authorList>
    </citation>
    <scope>NUCLEOTIDE SEQUENCE [LARGE SCALE GENOMIC DNA]</scope>
    <source>
        <strain evidence="10">CGMCC 1.12397</strain>
    </source>
</reference>
<dbReference type="InterPro" id="IPR036852">
    <property type="entry name" value="Peptidase_S8/S53_dom_sf"/>
</dbReference>
<evidence type="ECO:0000313" key="11">
    <source>
        <dbReference type="Proteomes" id="UP000255421"/>
    </source>
</evidence>
<dbReference type="Gene3D" id="3.40.50.200">
    <property type="entry name" value="Peptidase S8/S53 domain"/>
    <property type="match status" value="2"/>
</dbReference>
<protein>
    <submittedName>
        <fullName evidence="9">Subtilase family protein</fullName>
    </submittedName>
    <submittedName>
        <fullName evidence="8">Subtilase protease</fullName>
    </submittedName>
</protein>
<reference evidence="9" key="1">
    <citation type="submission" date="2016-10" db="EMBL/GenBank/DDBJ databases">
        <authorList>
            <person name="de Groot N.N."/>
        </authorList>
    </citation>
    <scope>NUCLEOTIDE SEQUENCE [LARGE SCALE GENOMIC DNA]</scope>
    <source>
        <strain evidence="9">CGMCC 1.12397</strain>
    </source>
</reference>
<evidence type="ECO:0000256" key="1">
    <source>
        <dbReference type="ARBA" id="ARBA00011073"/>
    </source>
</evidence>
<accession>A0A1H0YC53</accession>
<proteinExistence type="inferred from homology"/>
<gene>
    <name evidence="8" type="ORF">DWB78_12170</name>
    <name evidence="9" type="ORF">SAMN05216278_0547</name>
</gene>
<feature type="domain" description="Peptidase S8/S53" evidence="7">
    <location>
        <begin position="307"/>
        <end position="416"/>
    </location>
</feature>
<sequence>MTADARRTLLVVTVCVALVAAGVGSIAAWQPHPSPRPADDASASASPGDDPITRLHAAGVTGENVTVGIVDPTGFDLDRTNRSANVVATRTFGTESSVRNGGRNDHGTAAATTVARVAPDANLALATFDSPAGFREAVAWAVESDVDVVVAPVSFLGAAGDGSGAVSRAATNATREGVVFVAPTGNIARGHWRGRYDAVENGTLRFGETNRAYLSGDRRRVTVWISWDEARSREDYTAELYRTSGGRTRLVARSQPYGGDGVPNERLVALAQPGTYHVVVRGPENATGTRLELESPTHDFRRATPKRSLTAPATAPGVLAVGAYDPRTGRPEPFSSRGPTADGRLGVDVVAPDRGVAPTTGEAFVGSSAAAPYVGGAAALILSVAPERSPREVEVALERTAADAGRPGADFATGHGRIDPVAAVRAASEAANRTAREANATAEPTTDRSKRDLTYG</sequence>
<evidence type="ECO:0000313" key="9">
    <source>
        <dbReference type="EMBL" id="SDQ12775.1"/>
    </source>
</evidence>
<dbReference type="AlphaFoldDB" id="A0A1H0YC53"/>
<dbReference type="GO" id="GO:0006508">
    <property type="term" value="P:proteolysis"/>
    <property type="evidence" value="ECO:0007669"/>
    <property type="project" value="UniProtKB-KW"/>
</dbReference>
<dbReference type="PANTHER" id="PTHR43806">
    <property type="entry name" value="PEPTIDASE S8"/>
    <property type="match status" value="1"/>
</dbReference>
<evidence type="ECO:0000256" key="3">
    <source>
        <dbReference type="ARBA" id="ARBA00022801"/>
    </source>
</evidence>
<dbReference type="Proteomes" id="UP000255421">
    <property type="component" value="Unassembled WGS sequence"/>
</dbReference>
<feature type="compositionally biased region" description="Low complexity" evidence="6">
    <location>
        <begin position="40"/>
        <end position="50"/>
    </location>
</feature>
<keyword evidence="2 8" id="KW-0645">Protease</keyword>
<comment type="similarity">
    <text evidence="1 5">Belongs to the peptidase S8 family.</text>
</comment>
<dbReference type="PANTHER" id="PTHR43806:SF11">
    <property type="entry name" value="CEREVISIN-RELATED"/>
    <property type="match status" value="1"/>
</dbReference>
<comment type="caution">
    <text evidence="5">Lacks conserved residue(s) required for the propagation of feature annotation.</text>
</comment>
<dbReference type="EMBL" id="QQST01000001">
    <property type="protein sequence ID" value="RDI72409.1"/>
    <property type="molecule type" value="Genomic_DNA"/>
</dbReference>
<dbReference type="InterPro" id="IPR000209">
    <property type="entry name" value="Peptidase_S8/S53_dom"/>
</dbReference>
<evidence type="ECO:0000313" key="8">
    <source>
        <dbReference type="EMBL" id="RDI72409.1"/>
    </source>
</evidence>
<organism evidence="9 10">
    <name type="scientific">Halopelagius longus</name>
    <dbReference type="NCBI Taxonomy" id="1236180"/>
    <lineage>
        <taxon>Archaea</taxon>
        <taxon>Methanobacteriati</taxon>
        <taxon>Methanobacteriota</taxon>
        <taxon>Stenosarchaea group</taxon>
        <taxon>Halobacteria</taxon>
        <taxon>Halobacteriales</taxon>
        <taxon>Haloferacaceae</taxon>
    </lineage>
</organism>
<dbReference type="PROSITE" id="PS51892">
    <property type="entry name" value="SUBTILASE"/>
    <property type="match status" value="1"/>
</dbReference>
<evidence type="ECO:0000256" key="4">
    <source>
        <dbReference type="ARBA" id="ARBA00022825"/>
    </source>
</evidence>
<evidence type="ECO:0000259" key="7">
    <source>
        <dbReference type="Pfam" id="PF00082"/>
    </source>
</evidence>
<dbReference type="RefSeq" id="WP_092532527.1">
    <property type="nucleotide sequence ID" value="NZ_FNKQ01000001.1"/>
</dbReference>
<dbReference type="Proteomes" id="UP000199289">
    <property type="component" value="Unassembled WGS sequence"/>
</dbReference>
<dbReference type="InterPro" id="IPR015500">
    <property type="entry name" value="Peptidase_S8_subtilisin-rel"/>
</dbReference>
<name>A0A1H0YC53_9EURY</name>
<dbReference type="Pfam" id="PF00082">
    <property type="entry name" value="Peptidase_S8"/>
    <property type="match status" value="1"/>
</dbReference>
<feature type="region of interest" description="Disordered" evidence="6">
    <location>
        <begin position="321"/>
        <end position="345"/>
    </location>
</feature>
<feature type="compositionally biased region" description="Low complexity" evidence="6">
    <location>
        <begin position="428"/>
        <end position="443"/>
    </location>
</feature>
<feature type="region of interest" description="Disordered" evidence="6">
    <location>
        <begin position="428"/>
        <end position="456"/>
    </location>
</feature>